<evidence type="ECO:0000313" key="7">
    <source>
        <dbReference type="Proteomes" id="UP001165160"/>
    </source>
</evidence>
<dbReference type="GO" id="GO:0005654">
    <property type="term" value="C:nucleoplasm"/>
    <property type="evidence" value="ECO:0007669"/>
    <property type="project" value="TreeGrafter"/>
</dbReference>
<dbReference type="SMART" id="SM00360">
    <property type="entry name" value="RRM"/>
    <property type="match status" value="2"/>
</dbReference>
<organism evidence="6 7">
    <name type="scientific">Triparma verrucosa</name>
    <dbReference type="NCBI Taxonomy" id="1606542"/>
    <lineage>
        <taxon>Eukaryota</taxon>
        <taxon>Sar</taxon>
        <taxon>Stramenopiles</taxon>
        <taxon>Ochrophyta</taxon>
        <taxon>Bolidophyceae</taxon>
        <taxon>Parmales</taxon>
        <taxon>Triparmaceae</taxon>
        <taxon>Triparma</taxon>
    </lineage>
</organism>
<dbReference type="PROSITE" id="PS50102">
    <property type="entry name" value="RRM"/>
    <property type="match status" value="1"/>
</dbReference>
<keyword evidence="7" id="KW-1185">Reference proteome</keyword>
<dbReference type="AlphaFoldDB" id="A0A9W7CG42"/>
<dbReference type="InterPro" id="IPR000504">
    <property type="entry name" value="RRM_dom"/>
</dbReference>
<dbReference type="Pfam" id="PF00076">
    <property type="entry name" value="RRM_1"/>
    <property type="match status" value="2"/>
</dbReference>
<accession>A0A9W7CG42</accession>
<dbReference type="PANTHER" id="PTHR48033:SF10">
    <property type="entry name" value="RNA-BINDING PROTEIN SQUID"/>
    <property type="match status" value="1"/>
</dbReference>
<protein>
    <recommendedName>
        <fullName evidence="5">RRM domain-containing protein</fullName>
    </recommendedName>
</protein>
<keyword evidence="2" id="KW-0539">Nucleus</keyword>
<dbReference type="CDD" id="cd00590">
    <property type="entry name" value="RRM_SF"/>
    <property type="match status" value="1"/>
</dbReference>
<dbReference type="InterPro" id="IPR035979">
    <property type="entry name" value="RBD_domain_sf"/>
</dbReference>
<comment type="subcellular location">
    <subcellularLocation>
        <location evidence="1">Nucleus</location>
    </subcellularLocation>
</comment>
<evidence type="ECO:0000259" key="5">
    <source>
        <dbReference type="PROSITE" id="PS50102"/>
    </source>
</evidence>
<evidence type="ECO:0000256" key="4">
    <source>
        <dbReference type="SAM" id="MobiDB-lite"/>
    </source>
</evidence>
<name>A0A9W7CG42_9STRA</name>
<evidence type="ECO:0000256" key="3">
    <source>
        <dbReference type="PROSITE-ProRule" id="PRU00176"/>
    </source>
</evidence>
<evidence type="ECO:0000313" key="6">
    <source>
        <dbReference type="EMBL" id="GMI03991.1"/>
    </source>
</evidence>
<dbReference type="InterPro" id="IPR012677">
    <property type="entry name" value="Nucleotide-bd_a/b_plait_sf"/>
</dbReference>
<dbReference type="GO" id="GO:0000785">
    <property type="term" value="C:chromatin"/>
    <property type="evidence" value="ECO:0007669"/>
    <property type="project" value="TreeGrafter"/>
</dbReference>
<gene>
    <name evidence="6" type="ORF">TrVE_jg9492</name>
</gene>
<dbReference type="PANTHER" id="PTHR48033">
    <property type="entry name" value="RNA-BINDING (RRM/RBD/RNP MOTIFS) FAMILY PROTEIN"/>
    <property type="match status" value="1"/>
</dbReference>
<dbReference type="Proteomes" id="UP001165160">
    <property type="component" value="Unassembled WGS sequence"/>
</dbReference>
<feature type="domain" description="RRM" evidence="5">
    <location>
        <begin position="26"/>
        <end position="109"/>
    </location>
</feature>
<proteinExistence type="predicted"/>
<dbReference type="Gene3D" id="3.30.70.330">
    <property type="match status" value="2"/>
</dbReference>
<feature type="region of interest" description="Disordered" evidence="4">
    <location>
        <begin position="102"/>
        <end position="128"/>
    </location>
</feature>
<comment type="caution">
    <text evidence="6">The sequence shown here is derived from an EMBL/GenBank/DDBJ whole genome shotgun (WGS) entry which is preliminary data.</text>
</comment>
<dbReference type="GO" id="GO:0003723">
    <property type="term" value="F:RNA binding"/>
    <property type="evidence" value="ECO:0007669"/>
    <property type="project" value="UniProtKB-UniRule"/>
</dbReference>
<keyword evidence="3" id="KW-0694">RNA-binding</keyword>
<dbReference type="SUPFAM" id="SSF54928">
    <property type="entry name" value="RNA-binding domain, RBD"/>
    <property type="match status" value="1"/>
</dbReference>
<dbReference type="EMBL" id="BRXX01000310">
    <property type="protein sequence ID" value="GMI03991.1"/>
    <property type="molecule type" value="Genomic_DNA"/>
</dbReference>
<reference evidence="7" key="1">
    <citation type="journal article" date="2023" name="Commun. Biol.">
        <title>Genome analysis of Parmales, the sister group of diatoms, reveals the evolutionary specialization of diatoms from phago-mixotrophs to photoautotrophs.</title>
        <authorList>
            <person name="Ban H."/>
            <person name="Sato S."/>
            <person name="Yoshikawa S."/>
            <person name="Yamada K."/>
            <person name="Nakamura Y."/>
            <person name="Ichinomiya M."/>
            <person name="Sato N."/>
            <person name="Blanc-Mathieu R."/>
            <person name="Endo H."/>
            <person name="Kuwata A."/>
            <person name="Ogata H."/>
        </authorList>
    </citation>
    <scope>NUCLEOTIDE SEQUENCE [LARGE SCALE GENOMIC DNA]</scope>
    <source>
        <strain evidence="7">NIES 3699</strain>
    </source>
</reference>
<feature type="compositionally biased region" description="Polar residues" evidence="4">
    <location>
        <begin position="102"/>
        <end position="116"/>
    </location>
</feature>
<sequence>MGDAVVEAVDPYIRNRAPRSDEDLSRRIFCGALSWLTTDDDLQEYFKAYGNVNSALVMKDRETGQSRGFGFVEFSDADSVNTVLKSGPHKVNDRIIDIKRSLQQSEAPPSIHKSSTPPVPKSKLGMPPPPPLPSVSFKIFVGNLSPLTSVSSLKSHFSQFGPCTATLQPSTNSSPPSAYVQFPSPHPSILNTLHIINDKEVAVSHVPTSVSSTSSTVLAKREYVPRV</sequence>
<evidence type="ECO:0000256" key="2">
    <source>
        <dbReference type="ARBA" id="ARBA00023242"/>
    </source>
</evidence>
<evidence type="ECO:0000256" key="1">
    <source>
        <dbReference type="ARBA" id="ARBA00004123"/>
    </source>
</evidence>
<dbReference type="GO" id="GO:0010468">
    <property type="term" value="P:regulation of gene expression"/>
    <property type="evidence" value="ECO:0007669"/>
    <property type="project" value="TreeGrafter"/>
</dbReference>